<dbReference type="Proteomes" id="UP001152562">
    <property type="component" value="Unassembled WGS sequence"/>
</dbReference>
<dbReference type="InterPro" id="IPR007110">
    <property type="entry name" value="Ig-like_dom"/>
</dbReference>
<dbReference type="PROSITE" id="PS50835">
    <property type="entry name" value="IG_LIKE"/>
    <property type="match status" value="2"/>
</dbReference>
<proteinExistence type="predicted"/>
<keyword evidence="5" id="KW-1185">Reference proteome</keyword>
<evidence type="ECO:0000256" key="2">
    <source>
        <dbReference type="SAM" id="SignalP"/>
    </source>
</evidence>
<evidence type="ECO:0000313" key="5">
    <source>
        <dbReference type="Proteomes" id="UP001152562"/>
    </source>
</evidence>
<dbReference type="InterPro" id="IPR013098">
    <property type="entry name" value="Ig_I-set"/>
</dbReference>
<protein>
    <recommendedName>
        <fullName evidence="3">Ig-like domain-containing protein</fullName>
    </recommendedName>
</protein>
<comment type="caution">
    <text evidence="4">The sequence shown here is derived from an EMBL/GenBank/DDBJ whole genome shotgun (WGS) entry which is preliminary data.</text>
</comment>
<dbReference type="AlphaFoldDB" id="A0A9P0TCR8"/>
<name>A0A9P0TCR8_PIEBR</name>
<sequence length="253" mass="28182">MFNLVSLLVTAALVSLHCSRQANALLERSKLIQHNNLESNEIPTPRPKRLHKYVKIHQGLPESITNPESPLVLQCVVWGNPAPVVTWLKNGLAITDFEEDSNEIFSSHPTSLAGLMSKLVVPVPANGDVYTCVGTAGSKQKTNSTTIYTDEDFVELELPTGPLITAYYYSILQVMGSSITLPCRHYSPTKAQVYWLDRDDKLIFDHPRMRVLPSGDLHIKDISFDTDMGVYTCTVKNSYGTDTASTFLYTFRA</sequence>
<dbReference type="CDD" id="cd00096">
    <property type="entry name" value="Ig"/>
    <property type="match status" value="1"/>
</dbReference>
<dbReference type="InterPro" id="IPR036179">
    <property type="entry name" value="Ig-like_dom_sf"/>
</dbReference>
<feature type="signal peptide" evidence="2">
    <location>
        <begin position="1"/>
        <end position="24"/>
    </location>
</feature>
<dbReference type="GO" id="GO:0030424">
    <property type="term" value="C:axon"/>
    <property type="evidence" value="ECO:0007669"/>
    <property type="project" value="TreeGrafter"/>
</dbReference>
<keyword evidence="1" id="KW-0393">Immunoglobulin domain</keyword>
<dbReference type="Pfam" id="PF13895">
    <property type="entry name" value="Ig_2"/>
    <property type="match status" value="1"/>
</dbReference>
<dbReference type="InterPro" id="IPR003598">
    <property type="entry name" value="Ig_sub2"/>
</dbReference>
<feature type="domain" description="Ig-like" evidence="3">
    <location>
        <begin position="162"/>
        <end position="249"/>
    </location>
</feature>
<dbReference type="PANTHER" id="PTHR10075">
    <property type="entry name" value="BASIGIN RELATED"/>
    <property type="match status" value="1"/>
</dbReference>
<accession>A0A9P0TCR8</accession>
<evidence type="ECO:0000259" key="3">
    <source>
        <dbReference type="PROSITE" id="PS50835"/>
    </source>
</evidence>
<organism evidence="4 5">
    <name type="scientific">Pieris brassicae</name>
    <name type="common">White butterfly</name>
    <name type="synonym">Large white butterfly</name>
    <dbReference type="NCBI Taxonomy" id="7116"/>
    <lineage>
        <taxon>Eukaryota</taxon>
        <taxon>Metazoa</taxon>
        <taxon>Ecdysozoa</taxon>
        <taxon>Arthropoda</taxon>
        <taxon>Hexapoda</taxon>
        <taxon>Insecta</taxon>
        <taxon>Pterygota</taxon>
        <taxon>Neoptera</taxon>
        <taxon>Endopterygota</taxon>
        <taxon>Lepidoptera</taxon>
        <taxon>Glossata</taxon>
        <taxon>Ditrysia</taxon>
        <taxon>Papilionoidea</taxon>
        <taxon>Pieridae</taxon>
        <taxon>Pierinae</taxon>
        <taxon>Pieris</taxon>
    </lineage>
</organism>
<dbReference type="InterPro" id="IPR003599">
    <property type="entry name" value="Ig_sub"/>
</dbReference>
<dbReference type="PANTHER" id="PTHR10075:SF109">
    <property type="entry name" value="NEURAL_ECTODERMAL DEVELOPMENT FACTOR IMP-L2"/>
    <property type="match status" value="1"/>
</dbReference>
<dbReference type="GO" id="GO:0007411">
    <property type="term" value="P:axon guidance"/>
    <property type="evidence" value="ECO:0007669"/>
    <property type="project" value="TreeGrafter"/>
</dbReference>
<dbReference type="GO" id="GO:0005886">
    <property type="term" value="C:plasma membrane"/>
    <property type="evidence" value="ECO:0007669"/>
    <property type="project" value="TreeGrafter"/>
</dbReference>
<gene>
    <name evidence="4" type="ORF">PIBRA_LOCUS5982</name>
</gene>
<dbReference type="SMART" id="SM00408">
    <property type="entry name" value="IGc2"/>
    <property type="match status" value="2"/>
</dbReference>
<dbReference type="InterPro" id="IPR013783">
    <property type="entry name" value="Ig-like_fold"/>
</dbReference>
<evidence type="ECO:0000256" key="1">
    <source>
        <dbReference type="ARBA" id="ARBA00023319"/>
    </source>
</evidence>
<dbReference type="GO" id="GO:0070593">
    <property type="term" value="P:dendrite self-avoidance"/>
    <property type="evidence" value="ECO:0007669"/>
    <property type="project" value="TreeGrafter"/>
</dbReference>
<feature type="domain" description="Ig-like" evidence="3">
    <location>
        <begin position="45"/>
        <end position="148"/>
    </location>
</feature>
<reference evidence="4" key="1">
    <citation type="submission" date="2022-05" db="EMBL/GenBank/DDBJ databases">
        <authorList>
            <person name="Okamura Y."/>
        </authorList>
    </citation>
    <scope>NUCLEOTIDE SEQUENCE</scope>
</reference>
<evidence type="ECO:0000313" key="4">
    <source>
        <dbReference type="EMBL" id="CAH4029206.1"/>
    </source>
</evidence>
<dbReference type="Pfam" id="PF07679">
    <property type="entry name" value="I-set"/>
    <property type="match status" value="1"/>
</dbReference>
<dbReference type="GO" id="GO:0098632">
    <property type="term" value="F:cell-cell adhesion mediator activity"/>
    <property type="evidence" value="ECO:0007669"/>
    <property type="project" value="TreeGrafter"/>
</dbReference>
<dbReference type="SUPFAM" id="SSF48726">
    <property type="entry name" value="Immunoglobulin"/>
    <property type="match status" value="2"/>
</dbReference>
<dbReference type="EMBL" id="CALOZG010000008">
    <property type="protein sequence ID" value="CAH4029206.1"/>
    <property type="molecule type" value="Genomic_DNA"/>
</dbReference>
<dbReference type="Gene3D" id="2.60.40.10">
    <property type="entry name" value="Immunoglobulins"/>
    <property type="match status" value="2"/>
</dbReference>
<dbReference type="GO" id="GO:0007156">
    <property type="term" value="P:homophilic cell adhesion via plasma membrane adhesion molecules"/>
    <property type="evidence" value="ECO:0007669"/>
    <property type="project" value="TreeGrafter"/>
</dbReference>
<keyword evidence="2" id="KW-0732">Signal</keyword>
<feature type="chain" id="PRO_5040206091" description="Ig-like domain-containing protein" evidence="2">
    <location>
        <begin position="25"/>
        <end position="253"/>
    </location>
</feature>
<dbReference type="SMART" id="SM00409">
    <property type="entry name" value="IG"/>
    <property type="match status" value="2"/>
</dbReference>